<sequence>MDNRLGEMLVFLEVARTGAFAAAAKSLRLTPSAVSRAMSRLETRLGVQLVSRTTRSLALTPEGESYRARVSGLVEELDDVERSFGKEAQTARGPLRINASVPFGVHVLLPLLPRFMECHPGIIPYVDLTDSVVDLVDQRADVAFRVGPLRDSSLLARKIGRSGMAVVASPDYLGRYGYPSRPEDLERHLCLRFSFRRTVDAWPFLIDGAGVQKAVEGAFFGNSGEVVRLMAIAGGGVARLGRFHVADDLANGRLVEILQAFNPGDGEDIHAVYVKHERLASRIRAFLDFFSESFTGDGFVGGAPRKSSNGHGGLIRR</sequence>
<name>A0ABS3M063_9PROT</name>
<dbReference type="Proteomes" id="UP000664771">
    <property type="component" value="Unassembled WGS sequence"/>
</dbReference>
<dbReference type="InterPro" id="IPR000847">
    <property type="entry name" value="LysR_HTH_N"/>
</dbReference>
<dbReference type="EMBL" id="JAFVMF010000023">
    <property type="protein sequence ID" value="MBO1361501.1"/>
    <property type="molecule type" value="Genomic_DNA"/>
</dbReference>
<comment type="caution">
    <text evidence="6">The sequence shown here is derived from an EMBL/GenBank/DDBJ whole genome shotgun (WGS) entry which is preliminary data.</text>
</comment>
<protein>
    <submittedName>
        <fullName evidence="6">LysR family transcriptional regulator</fullName>
    </submittedName>
</protein>
<keyword evidence="2" id="KW-0805">Transcription regulation</keyword>
<evidence type="ECO:0000256" key="1">
    <source>
        <dbReference type="ARBA" id="ARBA00009437"/>
    </source>
</evidence>
<keyword evidence="3" id="KW-0238">DNA-binding</keyword>
<evidence type="ECO:0000313" key="6">
    <source>
        <dbReference type="EMBL" id="MBO1361501.1"/>
    </source>
</evidence>
<gene>
    <name evidence="6" type="ORF">J2D73_17080</name>
</gene>
<dbReference type="InterPro" id="IPR036390">
    <property type="entry name" value="WH_DNA-bd_sf"/>
</dbReference>
<dbReference type="SUPFAM" id="SSF46785">
    <property type="entry name" value="Winged helix' DNA-binding domain"/>
    <property type="match status" value="1"/>
</dbReference>
<dbReference type="PANTHER" id="PTHR30537">
    <property type="entry name" value="HTH-TYPE TRANSCRIPTIONAL REGULATOR"/>
    <property type="match status" value="1"/>
</dbReference>
<dbReference type="PROSITE" id="PS50931">
    <property type="entry name" value="HTH_LYSR"/>
    <property type="match status" value="1"/>
</dbReference>
<reference evidence="6 7" key="1">
    <citation type="submission" date="2021-03" db="EMBL/GenBank/DDBJ databases">
        <title>The complete genome sequence of Acetobacter sacchari TBRC 11175.</title>
        <authorList>
            <person name="Charoenyingcharoen P."/>
            <person name="Yukphan P."/>
        </authorList>
    </citation>
    <scope>NUCLEOTIDE SEQUENCE [LARGE SCALE GENOMIC DNA]</scope>
    <source>
        <strain evidence="6 7">TBRC 11175</strain>
    </source>
</reference>
<evidence type="ECO:0000256" key="2">
    <source>
        <dbReference type="ARBA" id="ARBA00023015"/>
    </source>
</evidence>
<dbReference type="InterPro" id="IPR036388">
    <property type="entry name" value="WH-like_DNA-bd_sf"/>
</dbReference>
<dbReference type="PANTHER" id="PTHR30537:SF71">
    <property type="entry name" value="TRANSCRIPTIONAL REGULATORY PROTEIN"/>
    <property type="match status" value="1"/>
</dbReference>
<dbReference type="Gene3D" id="3.40.190.290">
    <property type="match status" value="1"/>
</dbReference>
<keyword evidence="4" id="KW-0804">Transcription</keyword>
<comment type="similarity">
    <text evidence="1">Belongs to the LysR transcriptional regulatory family.</text>
</comment>
<dbReference type="Gene3D" id="1.10.10.10">
    <property type="entry name" value="Winged helix-like DNA-binding domain superfamily/Winged helix DNA-binding domain"/>
    <property type="match status" value="1"/>
</dbReference>
<dbReference type="InterPro" id="IPR058163">
    <property type="entry name" value="LysR-type_TF_proteobact-type"/>
</dbReference>
<proteinExistence type="inferred from homology"/>
<dbReference type="InterPro" id="IPR005119">
    <property type="entry name" value="LysR_subst-bd"/>
</dbReference>
<dbReference type="SUPFAM" id="SSF53850">
    <property type="entry name" value="Periplasmic binding protein-like II"/>
    <property type="match status" value="1"/>
</dbReference>
<dbReference type="Pfam" id="PF03466">
    <property type="entry name" value="LysR_substrate"/>
    <property type="match status" value="1"/>
</dbReference>
<organism evidence="6 7">
    <name type="scientific">Acetobacter sacchari</name>
    <dbReference type="NCBI Taxonomy" id="2661687"/>
    <lineage>
        <taxon>Bacteria</taxon>
        <taxon>Pseudomonadati</taxon>
        <taxon>Pseudomonadota</taxon>
        <taxon>Alphaproteobacteria</taxon>
        <taxon>Acetobacterales</taxon>
        <taxon>Acetobacteraceae</taxon>
        <taxon>Acetobacter</taxon>
    </lineage>
</organism>
<keyword evidence="7" id="KW-1185">Reference proteome</keyword>
<evidence type="ECO:0000256" key="3">
    <source>
        <dbReference type="ARBA" id="ARBA00023125"/>
    </source>
</evidence>
<dbReference type="RefSeq" id="WP_207883287.1">
    <property type="nucleotide sequence ID" value="NZ_JAFVMF010000023.1"/>
</dbReference>
<evidence type="ECO:0000259" key="5">
    <source>
        <dbReference type="PROSITE" id="PS50931"/>
    </source>
</evidence>
<evidence type="ECO:0000313" key="7">
    <source>
        <dbReference type="Proteomes" id="UP000664771"/>
    </source>
</evidence>
<evidence type="ECO:0000256" key="4">
    <source>
        <dbReference type="ARBA" id="ARBA00023163"/>
    </source>
</evidence>
<dbReference type="Pfam" id="PF00126">
    <property type="entry name" value="HTH_1"/>
    <property type="match status" value="1"/>
</dbReference>
<dbReference type="PRINTS" id="PR00039">
    <property type="entry name" value="HTHLYSR"/>
</dbReference>
<feature type="domain" description="HTH lysR-type" evidence="5">
    <location>
        <begin position="1"/>
        <end position="60"/>
    </location>
</feature>
<accession>A0ABS3M063</accession>